<dbReference type="Gene3D" id="3.40.50.620">
    <property type="entry name" value="HUPs"/>
    <property type="match status" value="2"/>
</dbReference>
<sequence length="297" mass="31307">MSTSIRRILAATDFSEPAAQAAERAALLARGHGARLWLAHAFESAGVLAAGTDAAGLPVSDKALVDGVCAHLADAAAALASRHGIEVRPVLLQGLLHRALPRFVEDEGIDLVVVGARGERHLLDHLLGSTAQRVVQTATRPTLVVRQPPATSYRRVVAATDFSDAARAAARFASMLLPDAQLLLLHVHEAPYDRQLAYAGIDDTRREHYRKQSALDAMHSLESFAASLGAPGHHAVPALRSGHPIQAIGEFVAESSADLLVIGSSGKSRIEAGLLGSVSQHALSRLDRDVLIVPPGP</sequence>
<gene>
    <name evidence="3" type="ORF">HNQ58_001201</name>
</gene>
<dbReference type="InterPro" id="IPR014729">
    <property type="entry name" value="Rossmann-like_a/b/a_fold"/>
</dbReference>
<dbReference type="PANTHER" id="PTHR46268">
    <property type="entry name" value="STRESS RESPONSE PROTEIN NHAX"/>
    <property type="match status" value="1"/>
</dbReference>
<evidence type="ECO:0000313" key="3">
    <source>
        <dbReference type="EMBL" id="MBB5015315.1"/>
    </source>
</evidence>
<dbReference type="PANTHER" id="PTHR46268:SF6">
    <property type="entry name" value="UNIVERSAL STRESS PROTEIN UP12"/>
    <property type="match status" value="1"/>
</dbReference>
<name>A0A7W8DDT0_9GAMM</name>
<comment type="similarity">
    <text evidence="1">Belongs to the universal stress protein A family.</text>
</comment>
<comment type="caution">
    <text evidence="3">The sequence shown here is derived from an EMBL/GenBank/DDBJ whole genome shotgun (WGS) entry which is preliminary data.</text>
</comment>
<dbReference type="CDD" id="cd00293">
    <property type="entry name" value="USP-like"/>
    <property type="match status" value="2"/>
</dbReference>
<protein>
    <submittedName>
        <fullName evidence="3">Nucleotide-binding universal stress UspA family protein</fullName>
    </submittedName>
</protein>
<dbReference type="SUPFAM" id="SSF52402">
    <property type="entry name" value="Adenine nucleotide alpha hydrolases-like"/>
    <property type="match status" value="2"/>
</dbReference>
<evidence type="ECO:0000256" key="1">
    <source>
        <dbReference type="ARBA" id="ARBA00008791"/>
    </source>
</evidence>
<dbReference type="Pfam" id="PF00582">
    <property type="entry name" value="Usp"/>
    <property type="match status" value="2"/>
</dbReference>
<dbReference type="AlphaFoldDB" id="A0A7W8DDT0"/>
<dbReference type="InterPro" id="IPR006016">
    <property type="entry name" value="UspA"/>
</dbReference>
<evidence type="ECO:0000313" key="4">
    <source>
        <dbReference type="Proteomes" id="UP000519004"/>
    </source>
</evidence>
<feature type="domain" description="UspA" evidence="2">
    <location>
        <begin position="153"/>
        <end position="294"/>
    </location>
</feature>
<dbReference type="InterPro" id="IPR006015">
    <property type="entry name" value="Universal_stress_UspA"/>
</dbReference>
<dbReference type="Proteomes" id="UP000519004">
    <property type="component" value="Unassembled WGS sequence"/>
</dbReference>
<reference evidence="3 4" key="1">
    <citation type="submission" date="2020-08" db="EMBL/GenBank/DDBJ databases">
        <title>Genomic Encyclopedia of Type Strains, Phase IV (KMG-IV): sequencing the most valuable type-strain genomes for metagenomic binning, comparative biology and taxonomic classification.</title>
        <authorList>
            <person name="Goeker M."/>
        </authorList>
    </citation>
    <scope>NUCLEOTIDE SEQUENCE [LARGE SCALE GENOMIC DNA]</scope>
    <source>
        <strain evidence="3 4">DSM 25897</strain>
    </source>
</reference>
<accession>A0A7W8DDT0</accession>
<dbReference type="EMBL" id="JACHHX010000006">
    <property type="protein sequence ID" value="MBB5015315.1"/>
    <property type="molecule type" value="Genomic_DNA"/>
</dbReference>
<feature type="domain" description="UspA" evidence="2">
    <location>
        <begin position="5"/>
        <end position="146"/>
    </location>
</feature>
<keyword evidence="4" id="KW-1185">Reference proteome</keyword>
<dbReference type="RefSeq" id="WP_183947982.1">
    <property type="nucleotide sequence ID" value="NZ_JACHHX010000006.1"/>
</dbReference>
<evidence type="ECO:0000259" key="2">
    <source>
        <dbReference type="Pfam" id="PF00582"/>
    </source>
</evidence>
<organism evidence="3 4">
    <name type="scientific">Rehaibacterium terrae</name>
    <dbReference type="NCBI Taxonomy" id="1341696"/>
    <lineage>
        <taxon>Bacteria</taxon>
        <taxon>Pseudomonadati</taxon>
        <taxon>Pseudomonadota</taxon>
        <taxon>Gammaproteobacteria</taxon>
        <taxon>Lysobacterales</taxon>
        <taxon>Lysobacteraceae</taxon>
        <taxon>Rehaibacterium</taxon>
    </lineage>
</organism>
<proteinExistence type="inferred from homology"/>
<dbReference type="PRINTS" id="PR01438">
    <property type="entry name" value="UNVRSLSTRESS"/>
</dbReference>